<gene>
    <name evidence="3" type="primary">rpsP</name>
    <name evidence="5" type="ORF">A3D49_01225</name>
</gene>
<comment type="caution">
    <text evidence="5">The sequence shown here is derived from an EMBL/GenBank/DDBJ whole genome shotgun (WGS) entry which is preliminary data.</text>
</comment>
<reference evidence="5 6" key="1">
    <citation type="journal article" date="2016" name="Nat. Commun.">
        <title>Thousands of microbial genomes shed light on interconnected biogeochemical processes in an aquifer system.</title>
        <authorList>
            <person name="Anantharaman K."/>
            <person name="Brown C.T."/>
            <person name="Hug L.A."/>
            <person name="Sharon I."/>
            <person name="Castelle C.J."/>
            <person name="Probst A.J."/>
            <person name="Thomas B.C."/>
            <person name="Singh A."/>
            <person name="Wilkins M.J."/>
            <person name="Karaoz U."/>
            <person name="Brodie E.L."/>
            <person name="Williams K.H."/>
            <person name="Hubbard S.S."/>
            <person name="Banfield J.F."/>
        </authorList>
    </citation>
    <scope>NUCLEOTIDE SEQUENCE [LARGE SCALE GENOMIC DNA]</scope>
</reference>
<dbReference type="SUPFAM" id="SSF54565">
    <property type="entry name" value="Ribosomal protein S16"/>
    <property type="match status" value="1"/>
</dbReference>
<evidence type="ECO:0000313" key="5">
    <source>
        <dbReference type="EMBL" id="OHA96486.1"/>
    </source>
</evidence>
<evidence type="ECO:0000256" key="3">
    <source>
        <dbReference type="HAMAP-Rule" id="MF_00385"/>
    </source>
</evidence>
<feature type="region of interest" description="Disordered" evidence="4">
    <location>
        <begin position="109"/>
        <end position="133"/>
    </location>
</feature>
<sequence length="133" mass="14627">MLKIRLQRVGRKHEPGFRLVLTDSKNSTKSGRFAEVLGSYDPRKTREALKIDRIKHWLSQGAGLTGSVNNLLIRKGIIRGKKTHVGSDFVEKAKEAPVPVAEAPVAEVPVETPVKTPAAEEVKETPQEPSPEV</sequence>
<evidence type="ECO:0000256" key="4">
    <source>
        <dbReference type="SAM" id="MobiDB-lite"/>
    </source>
</evidence>
<organism evidence="5 6">
    <name type="scientific">Candidatus Zambryskibacteria bacterium RIFCSPHIGHO2_02_FULL_43_37</name>
    <dbReference type="NCBI Taxonomy" id="1802749"/>
    <lineage>
        <taxon>Bacteria</taxon>
        <taxon>Candidatus Zambryskiibacteriota</taxon>
    </lineage>
</organism>
<dbReference type="InterPro" id="IPR000307">
    <property type="entry name" value="Ribosomal_bS16"/>
</dbReference>
<keyword evidence="2 3" id="KW-0687">Ribonucleoprotein</keyword>
<dbReference type="GO" id="GO:0005737">
    <property type="term" value="C:cytoplasm"/>
    <property type="evidence" value="ECO:0007669"/>
    <property type="project" value="UniProtKB-ARBA"/>
</dbReference>
<proteinExistence type="inferred from homology"/>
<protein>
    <recommendedName>
        <fullName evidence="3">Small ribosomal subunit protein bS16</fullName>
    </recommendedName>
</protein>
<dbReference type="GO" id="GO:0006412">
    <property type="term" value="P:translation"/>
    <property type="evidence" value="ECO:0007669"/>
    <property type="project" value="UniProtKB-UniRule"/>
</dbReference>
<evidence type="ECO:0000256" key="2">
    <source>
        <dbReference type="ARBA" id="ARBA00023274"/>
    </source>
</evidence>
<accession>A0A1G2TGR3</accession>
<dbReference type="InterPro" id="IPR023803">
    <property type="entry name" value="Ribosomal_bS16_dom_sf"/>
</dbReference>
<dbReference type="PANTHER" id="PTHR12919">
    <property type="entry name" value="30S RIBOSOMAL PROTEIN S16"/>
    <property type="match status" value="1"/>
</dbReference>
<dbReference type="Pfam" id="PF00886">
    <property type="entry name" value="Ribosomal_S16"/>
    <property type="match status" value="1"/>
</dbReference>
<evidence type="ECO:0000313" key="6">
    <source>
        <dbReference type="Proteomes" id="UP000177279"/>
    </source>
</evidence>
<dbReference type="Gene3D" id="3.30.1320.10">
    <property type="match status" value="1"/>
</dbReference>
<dbReference type="GO" id="GO:0003735">
    <property type="term" value="F:structural constituent of ribosome"/>
    <property type="evidence" value="ECO:0007669"/>
    <property type="project" value="InterPro"/>
</dbReference>
<dbReference type="HAMAP" id="MF_00385">
    <property type="entry name" value="Ribosomal_bS16"/>
    <property type="match status" value="1"/>
</dbReference>
<dbReference type="NCBIfam" id="TIGR00002">
    <property type="entry name" value="S16"/>
    <property type="match status" value="1"/>
</dbReference>
<dbReference type="GO" id="GO:0015935">
    <property type="term" value="C:small ribosomal subunit"/>
    <property type="evidence" value="ECO:0007669"/>
    <property type="project" value="TreeGrafter"/>
</dbReference>
<keyword evidence="1 3" id="KW-0689">Ribosomal protein</keyword>
<dbReference type="Proteomes" id="UP000177279">
    <property type="component" value="Unassembled WGS sequence"/>
</dbReference>
<evidence type="ECO:0000256" key="1">
    <source>
        <dbReference type="ARBA" id="ARBA00022980"/>
    </source>
</evidence>
<name>A0A1G2TGR3_9BACT</name>
<comment type="similarity">
    <text evidence="3">Belongs to the bacterial ribosomal protein bS16 family.</text>
</comment>
<dbReference type="PANTHER" id="PTHR12919:SF20">
    <property type="entry name" value="SMALL RIBOSOMAL SUBUNIT PROTEIN BS16M"/>
    <property type="match status" value="1"/>
</dbReference>
<dbReference type="AlphaFoldDB" id="A0A1G2TGR3"/>
<dbReference type="EMBL" id="MHVS01000005">
    <property type="protein sequence ID" value="OHA96486.1"/>
    <property type="molecule type" value="Genomic_DNA"/>
</dbReference>